<evidence type="ECO:0000313" key="2">
    <source>
        <dbReference type="EMBL" id="RBP09063.1"/>
    </source>
</evidence>
<keyword evidence="1" id="KW-0812">Transmembrane</keyword>
<proteinExistence type="predicted"/>
<protein>
    <submittedName>
        <fullName evidence="2">Uncharacterized protein</fullName>
    </submittedName>
</protein>
<dbReference type="AlphaFoldDB" id="A0A366F311"/>
<dbReference type="EMBL" id="QNRK01000023">
    <property type="protein sequence ID" value="RBP09063.1"/>
    <property type="molecule type" value="Genomic_DNA"/>
</dbReference>
<evidence type="ECO:0000256" key="1">
    <source>
        <dbReference type="SAM" id="Phobius"/>
    </source>
</evidence>
<organism evidence="2 3">
    <name type="scientific">Roseiarcus fermentans</name>
    <dbReference type="NCBI Taxonomy" id="1473586"/>
    <lineage>
        <taxon>Bacteria</taxon>
        <taxon>Pseudomonadati</taxon>
        <taxon>Pseudomonadota</taxon>
        <taxon>Alphaproteobacteria</taxon>
        <taxon>Hyphomicrobiales</taxon>
        <taxon>Roseiarcaceae</taxon>
        <taxon>Roseiarcus</taxon>
    </lineage>
</organism>
<accession>A0A366F311</accession>
<keyword evidence="1" id="KW-0472">Membrane</keyword>
<feature type="transmembrane region" description="Helical" evidence="1">
    <location>
        <begin position="36"/>
        <end position="57"/>
    </location>
</feature>
<name>A0A366F311_9HYPH</name>
<keyword evidence="1" id="KW-1133">Transmembrane helix</keyword>
<dbReference type="Proteomes" id="UP000253529">
    <property type="component" value="Unassembled WGS sequence"/>
</dbReference>
<evidence type="ECO:0000313" key="3">
    <source>
        <dbReference type="Proteomes" id="UP000253529"/>
    </source>
</evidence>
<gene>
    <name evidence="2" type="ORF">DFR50_12332</name>
</gene>
<comment type="caution">
    <text evidence="2">The sequence shown here is derived from an EMBL/GenBank/DDBJ whole genome shotgun (WGS) entry which is preliminary data.</text>
</comment>
<sequence length="255" mass="28726">MHTSILLYLSDLGKSAVNRLAEYKDTFQVTGSVSQIISAGGAIVFGLASISIAWNVFGLQKQQRLDAALGRASEHLIGYSKDARSNAYGVSRGLYCIDHLNAVLLAADSSLYWTYVSNRKGNTFTDATTTAFYGIQDVDIDDTLRRNHDNCLERNASSLKNQDSINSRDSMITDRYLLESRTFQLLDLFTTVLTEWDQRLPNEVKQQIDDQIHSDICDTGVKDFFLIVDKNEILKKAIITGSYDRLDRFINERCN</sequence>
<keyword evidence="3" id="KW-1185">Reference proteome</keyword>
<reference evidence="2 3" key="1">
    <citation type="submission" date="2018-06" db="EMBL/GenBank/DDBJ databases">
        <title>Genomic Encyclopedia of Type Strains, Phase IV (KMG-IV): sequencing the most valuable type-strain genomes for metagenomic binning, comparative biology and taxonomic classification.</title>
        <authorList>
            <person name="Goeker M."/>
        </authorList>
    </citation>
    <scope>NUCLEOTIDE SEQUENCE [LARGE SCALE GENOMIC DNA]</scope>
    <source>
        <strain evidence="2 3">DSM 24875</strain>
    </source>
</reference>